<gene>
    <name evidence="7" type="ORF">HXA33_08805</name>
</gene>
<dbReference type="EMBL" id="JABXYM010000001">
    <property type="protein sequence ID" value="MCR6096654.1"/>
    <property type="molecule type" value="Genomic_DNA"/>
</dbReference>
<dbReference type="Proteomes" id="UP001057753">
    <property type="component" value="Unassembled WGS sequence"/>
</dbReference>
<dbReference type="AlphaFoldDB" id="A0A9Q4B1L7"/>
<feature type="region of interest" description="Disordered" evidence="5">
    <location>
        <begin position="27"/>
        <end position="51"/>
    </location>
</feature>
<dbReference type="InterPro" id="IPR000962">
    <property type="entry name" value="Znf_DskA_TraR"/>
</dbReference>
<feature type="compositionally biased region" description="Polar residues" evidence="5">
    <location>
        <begin position="34"/>
        <end position="47"/>
    </location>
</feature>
<evidence type="ECO:0000256" key="1">
    <source>
        <dbReference type="ARBA" id="ARBA00022723"/>
    </source>
</evidence>
<keyword evidence="1" id="KW-0479">Metal-binding</keyword>
<keyword evidence="2" id="KW-0863">Zinc-finger</keyword>
<evidence type="ECO:0000256" key="3">
    <source>
        <dbReference type="ARBA" id="ARBA00022833"/>
    </source>
</evidence>
<feature type="domain" description="Zinc finger DksA/TraR C4-type" evidence="6">
    <location>
        <begin position="87"/>
        <end position="111"/>
    </location>
</feature>
<name>A0A9Q4B1L7_SALAG</name>
<dbReference type="RefSeq" id="WP_257821201.1">
    <property type="nucleotide sequence ID" value="NZ_JABXYM010000001.1"/>
</dbReference>
<evidence type="ECO:0000256" key="5">
    <source>
        <dbReference type="SAM" id="MobiDB-lite"/>
    </source>
</evidence>
<dbReference type="Pfam" id="PF01258">
    <property type="entry name" value="zf-dskA_traR"/>
    <property type="match status" value="1"/>
</dbReference>
<evidence type="ECO:0000256" key="2">
    <source>
        <dbReference type="ARBA" id="ARBA00022771"/>
    </source>
</evidence>
<proteinExistence type="predicted"/>
<dbReference type="SUPFAM" id="SSF109635">
    <property type="entry name" value="DnaK suppressor protein DksA, alpha-hairpin domain"/>
    <property type="match status" value="1"/>
</dbReference>
<evidence type="ECO:0000256" key="4">
    <source>
        <dbReference type="PROSITE-ProRule" id="PRU00510"/>
    </source>
</evidence>
<keyword evidence="8" id="KW-1185">Reference proteome</keyword>
<dbReference type="Gene3D" id="1.20.120.910">
    <property type="entry name" value="DksA, coiled-coil domain"/>
    <property type="match status" value="1"/>
</dbReference>
<evidence type="ECO:0000313" key="7">
    <source>
        <dbReference type="EMBL" id="MCR6096654.1"/>
    </source>
</evidence>
<dbReference type="PANTHER" id="PTHR33823:SF4">
    <property type="entry name" value="GENERAL STRESS PROTEIN 16O"/>
    <property type="match status" value="1"/>
</dbReference>
<evidence type="ECO:0000313" key="8">
    <source>
        <dbReference type="Proteomes" id="UP001057753"/>
    </source>
</evidence>
<dbReference type="PROSITE" id="PS51128">
    <property type="entry name" value="ZF_DKSA_2"/>
    <property type="match status" value="1"/>
</dbReference>
<keyword evidence="3" id="KW-0862">Zinc</keyword>
<feature type="zinc finger region" description="dksA C4-type" evidence="4">
    <location>
        <begin position="92"/>
        <end position="116"/>
    </location>
</feature>
<reference evidence="7" key="1">
    <citation type="submission" date="2020-06" db="EMBL/GenBank/DDBJ databases">
        <title>Insight into the genomes of haloalkaliphilic bacilli from Kenyan soda lakes.</title>
        <authorList>
            <person name="Mwirichia R."/>
            <person name="Villamizar G.C."/>
            <person name="Poehlein A."/>
            <person name="Mugweru J."/>
            <person name="Kipnyargis A."/>
            <person name="Kiplimo D."/>
            <person name="Orwa P."/>
            <person name="Daniel R."/>
        </authorList>
    </citation>
    <scope>NUCLEOTIDE SEQUENCE</scope>
    <source>
        <strain evidence="7">B1096_S55</strain>
    </source>
</reference>
<dbReference type="NCBIfam" id="TIGR02890">
    <property type="entry name" value="bacill_yteA"/>
    <property type="match status" value="1"/>
</dbReference>
<evidence type="ECO:0000259" key="6">
    <source>
        <dbReference type="Pfam" id="PF01258"/>
    </source>
</evidence>
<organism evidence="7 8">
    <name type="scientific">Salipaludibacillus agaradhaerens</name>
    <name type="common">Bacillus agaradhaerens</name>
    <dbReference type="NCBI Taxonomy" id="76935"/>
    <lineage>
        <taxon>Bacteria</taxon>
        <taxon>Bacillati</taxon>
        <taxon>Bacillota</taxon>
        <taxon>Bacilli</taxon>
        <taxon>Bacillales</taxon>
        <taxon>Bacillaceae</taxon>
    </lineage>
</organism>
<protein>
    <submittedName>
        <fullName evidence="7">TraR/DksA C4-type zinc finger protein</fullName>
    </submittedName>
</protein>
<dbReference type="InterPro" id="IPR037187">
    <property type="entry name" value="DnaK_N"/>
</dbReference>
<comment type="caution">
    <text evidence="7">The sequence shown here is derived from an EMBL/GenBank/DDBJ whole genome shotgun (WGS) entry which is preliminary data.</text>
</comment>
<dbReference type="PANTHER" id="PTHR33823">
    <property type="entry name" value="RNA POLYMERASE-BINDING TRANSCRIPTION FACTOR DKSA-RELATED"/>
    <property type="match status" value="1"/>
</dbReference>
<dbReference type="GO" id="GO:0008270">
    <property type="term" value="F:zinc ion binding"/>
    <property type="evidence" value="ECO:0007669"/>
    <property type="project" value="UniProtKB-KW"/>
</dbReference>
<accession>A0A9Q4B1L7</accession>
<sequence length="218" mass="24963">MEDYARLKNKLEEQKKILSERLKTSDDYGLSRGFASSNSSGELSQYDNHPADSATDLYEREKDIALHEQVVLELSAIEHALSKFANGTYGICEVTGQKIPYERLEAKPTARTIIQHADNNHHFSRPVEEDVLEDFGKFNFDKAEDETQFDAEDAWQAVARFNELSMVFEDSSLDENSELIGYVEEIEGFLSTGIEGYKGEESVDFQRNSHYDHYLNDR</sequence>
<dbReference type="InterPro" id="IPR014240">
    <property type="entry name" value="YteA"/>
</dbReference>